<sequence>MVRYGISLLMFVVAGALSMAGPATADPPASVSFGSRLGWSLGTVTVYGNASCPGGGQAAVNFTGTMYTLVGGSANASGTPPLQLAGPVFIPCDGALHDWQGFAWSPGNVLPISAGANGTATATLVQGPPVNAVLATSGTQPFVIG</sequence>
<feature type="signal peptide" evidence="1">
    <location>
        <begin position="1"/>
        <end position="25"/>
    </location>
</feature>
<protein>
    <submittedName>
        <fullName evidence="2">Uncharacterized protein</fullName>
    </submittedName>
</protein>
<feature type="chain" id="PRO_5026115304" evidence="1">
    <location>
        <begin position="26"/>
        <end position="145"/>
    </location>
</feature>
<reference evidence="2 3" key="1">
    <citation type="journal article" date="2019" name="ACS Chem. Biol.">
        <title>Identification and Mobilization of a Cryptic Antibiotic Biosynthesis Gene Locus from a Human-Pathogenic Nocardia Isolate.</title>
        <authorList>
            <person name="Herisse M."/>
            <person name="Ishida K."/>
            <person name="Porter J.L."/>
            <person name="Howden B."/>
            <person name="Hertweck C."/>
            <person name="Stinear T.P."/>
            <person name="Pidot S.J."/>
        </authorList>
    </citation>
    <scope>NUCLEOTIDE SEQUENCE [LARGE SCALE GENOMIC DNA]</scope>
    <source>
        <strain evidence="2 3">AUSMDU00012717</strain>
    </source>
</reference>
<evidence type="ECO:0000256" key="1">
    <source>
        <dbReference type="SAM" id="SignalP"/>
    </source>
</evidence>
<keyword evidence="3" id="KW-1185">Reference proteome</keyword>
<accession>A0A6G9YQJ5</accession>
<name>A0A6G9YQJ5_9NOCA</name>
<dbReference type="EMBL" id="CP046172">
    <property type="protein sequence ID" value="QIS15367.1"/>
    <property type="molecule type" value="Genomic_DNA"/>
</dbReference>
<evidence type="ECO:0000313" key="2">
    <source>
        <dbReference type="EMBL" id="QIS15367.1"/>
    </source>
</evidence>
<organism evidence="2 3">
    <name type="scientific">Nocardia arthritidis</name>
    <dbReference type="NCBI Taxonomy" id="228602"/>
    <lineage>
        <taxon>Bacteria</taxon>
        <taxon>Bacillati</taxon>
        <taxon>Actinomycetota</taxon>
        <taxon>Actinomycetes</taxon>
        <taxon>Mycobacteriales</taxon>
        <taxon>Nocardiaceae</taxon>
        <taxon>Nocardia</taxon>
    </lineage>
</organism>
<dbReference type="AlphaFoldDB" id="A0A6G9YQJ5"/>
<keyword evidence="1" id="KW-0732">Signal</keyword>
<dbReference type="Proteomes" id="UP000503540">
    <property type="component" value="Chromosome"/>
</dbReference>
<gene>
    <name evidence="2" type="ORF">F5544_37705</name>
</gene>
<dbReference type="KEGG" id="nah:F5544_37705"/>
<evidence type="ECO:0000313" key="3">
    <source>
        <dbReference type="Proteomes" id="UP000503540"/>
    </source>
</evidence>
<proteinExistence type="predicted"/>
<dbReference type="RefSeq" id="WP_167477625.1">
    <property type="nucleotide sequence ID" value="NZ_CP046172.1"/>
</dbReference>